<evidence type="ECO:0000256" key="4">
    <source>
        <dbReference type="ARBA" id="ARBA00022833"/>
    </source>
</evidence>
<dbReference type="InterPro" id="IPR011032">
    <property type="entry name" value="GroES-like_sf"/>
</dbReference>
<accession>A0A8G2L7Q4</accession>
<dbReference type="PROSITE" id="PS00059">
    <property type="entry name" value="ADH_ZINC"/>
    <property type="match status" value="1"/>
</dbReference>
<dbReference type="Pfam" id="PF00107">
    <property type="entry name" value="ADH_zinc_N"/>
    <property type="match status" value="1"/>
</dbReference>
<dbReference type="GO" id="GO:0030554">
    <property type="term" value="F:adenyl nucleotide binding"/>
    <property type="evidence" value="ECO:0007669"/>
    <property type="project" value="UniProtKB-ARBA"/>
</dbReference>
<dbReference type="SUPFAM" id="SSF51735">
    <property type="entry name" value="NAD(P)-binding Rossmann-fold domains"/>
    <property type="match status" value="1"/>
</dbReference>
<dbReference type="CDD" id="cd08259">
    <property type="entry name" value="Zn_ADH5"/>
    <property type="match status" value="1"/>
</dbReference>
<dbReference type="SMART" id="SM00829">
    <property type="entry name" value="PKS_ER"/>
    <property type="match status" value="1"/>
</dbReference>
<dbReference type="GO" id="GO:0043168">
    <property type="term" value="F:anion binding"/>
    <property type="evidence" value="ECO:0007669"/>
    <property type="project" value="UniProtKB-ARBA"/>
</dbReference>
<evidence type="ECO:0000256" key="5">
    <source>
        <dbReference type="ARBA" id="ARBA00023002"/>
    </source>
</evidence>
<dbReference type="PANTHER" id="PTHR42940">
    <property type="entry name" value="ALCOHOL DEHYDROGENASE 1-RELATED"/>
    <property type="match status" value="1"/>
</dbReference>
<comment type="caution">
    <text evidence="8">The sequence shown here is derived from an EMBL/GenBank/DDBJ whole genome shotgun (WGS) entry which is preliminary data.</text>
</comment>
<dbReference type="Gene3D" id="3.90.180.10">
    <property type="entry name" value="Medium-chain alcohol dehydrogenases, catalytic domain"/>
    <property type="match status" value="1"/>
</dbReference>
<evidence type="ECO:0000313" key="9">
    <source>
        <dbReference type="Proteomes" id="UP000192315"/>
    </source>
</evidence>
<keyword evidence="3 6" id="KW-0479">Metal-binding</keyword>
<dbReference type="GO" id="GO:0004022">
    <property type="term" value="F:alcohol dehydrogenase (NAD+) activity"/>
    <property type="evidence" value="ECO:0007669"/>
    <property type="project" value="TreeGrafter"/>
</dbReference>
<evidence type="ECO:0000256" key="2">
    <source>
        <dbReference type="ARBA" id="ARBA00008072"/>
    </source>
</evidence>
<evidence type="ECO:0000256" key="6">
    <source>
        <dbReference type="RuleBase" id="RU361277"/>
    </source>
</evidence>
<dbReference type="NCBIfam" id="NF010344">
    <property type="entry name" value="PRK13771.1"/>
    <property type="match status" value="1"/>
</dbReference>
<dbReference type="Pfam" id="PF08240">
    <property type="entry name" value="ADH_N"/>
    <property type="match status" value="1"/>
</dbReference>
<sequence>MKAAFLKKLNSELEIDDIEEPEPGDDEVVIEQRYTGICYRDILTMQGFQPRVNIPVIPGHEISGRIIKKGKNVESFNINERVSSLIYIPCGKCEFCLSGNENLCVNKRIFGESVNGAYRKYINVNMNSLVHVPDNIPEESSVIAACVTGMIIHALRIGNISEKKTVLITGAGGGVGMHAIEIAKTYGATVIAETTSEWKKKAIYEAGADYVVSGSYSKDVKNYGGADIVLEIVGKDTFNESLRSLKTGGSLVLIGNVRPASAEMPIGLIIMKGNKIIGSLSSTRKDVSEALQLSSEKRISPRIFDKVSLNDVNRAFDDMINKRNNGRILIDLNK</sequence>
<keyword evidence="4 6" id="KW-0862">Zinc</keyword>
<comment type="similarity">
    <text evidence="2 6">Belongs to the zinc-containing alcohol dehydrogenase family.</text>
</comment>
<name>A0A8G2L7Q4_PICTO</name>
<keyword evidence="9" id="KW-1185">Reference proteome</keyword>
<dbReference type="GO" id="GO:0008270">
    <property type="term" value="F:zinc ion binding"/>
    <property type="evidence" value="ECO:0007669"/>
    <property type="project" value="InterPro"/>
</dbReference>
<keyword evidence="5" id="KW-0560">Oxidoreductase</keyword>
<dbReference type="InterPro" id="IPR002328">
    <property type="entry name" value="ADH_Zn_CS"/>
</dbReference>
<evidence type="ECO:0000256" key="1">
    <source>
        <dbReference type="ARBA" id="ARBA00001947"/>
    </source>
</evidence>
<protein>
    <submittedName>
        <fullName evidence="8">Acrylyl-CoA reductase (NADPH)</fullName>
    </submittedName>
</protein>
<dbReference type="GO" id="GO:0005737">
    <property type="term" value="C:cytoplasm"/>
    <property type="evidence" value="ECO:0007669"/>
    <property type="project" value="TreeGrafter"/>
</dbReference>
<dbReference type="PANTHER" id="PTHR42940:SF8">
    <property type="entry name" value="VACUOLAR PROTEIN SORTING-ASSOCIATED PROTEIN 11"/>
    <property type="match status" value="1"/>
</dbReference>
<reference evidence="8 9" key="1">
    <citation type="submission" date="2017-04" db="EMBL/GenBank/DDBJ databases">
        <authorList>
            <person name="Varghese N."/>
            <person name="Submissions S."/>
        </authorList>
    </citation>
    <scope>NUCLEOTIDE SEQUENCE [LARGE SCALE GENOMIC DNA]</scope>
    <source>
        <strain evidence="8 9">DSM 9789</strain>
    </source>
</reference>
<dbReference type="InterPro" id="IPR020843">
    <property type="entry name" value="ER"/>
</dbReference>
<dbReference type="Proteomes" id="UP000192315">
    <property type="component" value="Unassembled WGS sequence"/>
</dbReference>
<comment type="cofactor">
    <cofactor evidence="1 6">
        <name>Zn(2+)</name>
        <dbReference type="ChEBI" id="CHEBI:29105"/>
    </cofactor>
</comment>
<dbReference type="SUPFAM" id="SSF50129">
    <property type="entry name" value="GroES-like"/>
    <property type="match status" value="1"/>
</dbReference>
<dbReference type="AlphaFoldDB" id="A0A8G2L7Q4"/>
<evidence type="ECO:0000256" key="3">
    <source>
        <dbReference type="ARBA" id="ARBA00022723"/>
    </source>
</evidence>
<dbReference type="InterPro" id="IPR036291">
    <property type="entry name" value="NAD(P)-bd_dom_sf"/>
</dbReference>
<evidence type="ECO:0000259" key="7">
    <source>
        <dbReference type="SMART" id="SM00829"/>
    </source>
</evidence>
<proteinExistence type="inferred from homology"/>
<organism evidence="8 9">
    <name type="scientific">Picrophilus torridus (strain ATCC 700027 / DSM 9790 / JCM 10055 / NBRC 100828 / KAW 2/3)</name>
    <dbReference type="NCBI Taxonomy" id="1122961"/>
    <lineage>
        <taxon>Archaea</taxon>
        <taxon>Methanobacteriati</taxon>
        <taxon>Thermoplasmatota</taxon>
        <taxon>Thermoplasmata</taxon>
        <taxon>Thermoplasmatales</taxon>
        <taxon>Picrophilaceae</taxon>
        <taxon>Picrophilus</taxon>
    </lineage>
</organism>
<dbReference type="EMBL" id="FWYE01000003">
    <property type="protein sequence ID" value="SMD31362.1"/>
    <property type="molecule type" value="Genomic_DNA"/>
</dbReference>
<dbReference type="InterPro" id="IPR013149">
    <property type="entry name" value="ADH-like_C"/>
</dbReference>
<dbReference type="GO" id="GO:0044281">
    <property type="term" value="P:small molecule metabolic process"/>
    <property type="evidence" value="ECO:0007669"/>
    <property type="project" value="UniProtKB-ARBA"/>
</dbReference>
<gene>
    <name evidence="8" type="ORF">SAMN02745355_1291</name>
</gene>
<evidence type="ECO:0000313" key="8">
    <source>
        <dbReference type="EMBL" id="SMD31362.1"/>
    </source>
</evidence>
<dbReference type="InterPro" id="IPR013154">
    <property type="entry name" value="ADH-like_N"/>
</dbReference>
<feature type="domain" description="Enoyl reductase (ER)" evidence="7">
    <location>
        <begin position="8"/>
        <end position="330"/>
    </location>
</feature>
<dbReference type="RefSeq" id="WP_084273055.1">
    <property type="nucleotide sequence ID" value="NZ_FWYE01000003.1"/>
</dbReference>